<dbReference type="PROSITE" id="PS50234">
    <property type="entry name" value="VWFA"/>
    <property type="match status" value="1"/>
</dbReference>
<dbReference type="Proteomes" id="UP000319812">
    <property type="component" value="Unassembled WGS sequence"/>
</dbReference>
<dbReference type="OrthoDB" id="798937at2"/>
<dbReference type="Pfam" id="PF13768">
    <property type="entry name" value="VWA_3"/>
    <property type="match status" value="1"/>
</dbReference>
<dbReference type="RefSeq" id="WP_141317913.1">
    <property type="nucleotide sequence ID" value="NZ_BJOC01000012.1"/>
</dbReference>
<keyword evidence="1" id="KW-0812">Transmembrane</keyword>
<gene>
    <name evidence="4" type="ORF">HHA01_07660</name>
</gene>
<organism evidence="4 5">
    <name type="scientific">Halomonas halmophila</name>
    <dbReference type="NCBI Taxonomy" id="252"/>
    <lineage>
        <taxon>Bacteria</taxon>
        <taxon>Pseudomonadati</taxon>
        <taxon>Pseudomonadota</taxon>
        <taxon>Gammaproteobacteria</taxon>
        <taxon>Oceanospirillales</taxon>
        <taxon>Halomonadaceae</taxon>
        <taxon>Halomonas</taxon>
    </lineage>
</organism>
<sequence length="610" mass="66452">MAAFGCRNLLAGLAFAVLLCLPAPAAVAQVPEQEPDVRVVVDVSGSMKRNDPDQLAASAMELLVSVLPSGTRAGVWTFGESVANPLPLGEVSEQWRDRALALPPALRDYQQYTDIEAALAQAADAEANGWRHLILMTDGVVDLPPARGSKPAIDEASRQRLVDDMAQRFANNGVVVHAIAFSDDADLALVEQLAQRTGGLAALAQSPEQLLGTFLDIVERIFPSDQVPLDDNNRFMIDDSVDNLSALIFHGPDEGPVTLVAPDGTRYTAETAPEGGRWQVEPRFDLIRVPQPVSGEWRIEGPVGAKSRISVTSPWRLRTSALPTTLYRGFPVPLEAWLSHAEGSAVMPAELQFSVTLTGEDDRPLASLQLEPMERDGHFQGVLPAPEQTGNARLLIRARADSFARQRSQAVNILPSIGVAHEPDTGQLIFVAEHPRLNRRNTRIQADFQGRQLSVEAVGESRWRLTLPEVEEDVSQPLRLSARAELDGETHEWRLPTVTLNADSVVGIDRLDMAGPTLATERFAGEDETPPPSPSVGPADRFVDWVNALPELLQQGWQAGWPGVERTAARHAKDPRLWIAVAALALIVLAGVGWRRRRRASGTTRKEPHV</sequence>
<dbReference type="CDD" id="cd00198">
    <property type="entry name" value="vWFA"/>
    <property type="match status" value="1"/>
</dbReference>
<feature type="domain" description="VWFA" evidence="3">
    <location>
        <begin position="36"/>
        <end position="221"/>
    </location>
</feature>
<dbReference type="AlphaFoldDB" id="A0A4Y4EVF2"/>
<comment type="caution">
    <text evidence="4">The sequence shown here is derived from an EMBL/GenBank/DDBJ whole genome shotgun (WGS) entry which is preliminary data.</text>
</comment>
<reference evidence="4 5" key="1">
    <citation type="submission" date="2019-06" db="EMBL/GenBank/DDBJ databases">
        <title>Whole genome shotgun sequence of Halomonas halmophila NBRC 15537.</title>
        <authorList>
            <person name="Hosoyama A."/>
            <person name="Uohara A."/>
            <person name="Ohji S."/>
            <person name="Ichikawa N."/>
        </authorList>
    </citation>
    <scope>NUCLEOTIDE SEQUENCE [LARGE SCALE GENOMIC DNA]</scope>
    <source>
        <strain evidence="4 5">NBRC 15537</strain>
    </source>
</reference>
<evidence type="ECO:0000256" key="1">
    <source>
        <dbReference type="SAM" id="Phobius"/>
    </source>
</evidence>
<feature type="transmembrane region" description="Helical" evidence="1">
    <location>
        <begin position="577"/>
        <end position="594"/>
    </location>
</feature>
<keyword evidence="1" id="KW-0472">Membrane</keyword>
<dbReference type="InterPro" id="IPR036465">
    <property type="entry name" value="vWFA_dom_sf"/>
</dbReference>
<evidence type="ECO:0000259" key="3">
    <source>
        <dbReference type="PROSITE" id="PS50234"/>
    </source>
</evidence>
<keyword evidence="2" id="KW-0732">Signal</keyword>
<evidence type="ECO:0000313" key="4">
    <source>
        <dbReference type="EMBL" id="GED21789.1"/>
    </source>
</evidence>
<dbReference type="Gene3D" id="3.40.50.410">
    <property type="entry name" value="von Willebrand factor, type A domain"/>
    <property type="match status" value="1"/>
</dbReference>
<accession>A0A4Y4EVF2</accession>
<keyword evidence="1" id="KW-1133">Transmembrane helix</keyword>
<name>A0A4Y4EVF2_9GAMM</name>
<dbReference type="PANTHER" id="PTHR10579">
    <property type="entry name" value="CALCIUM-ACTIVATED CHLORIDE CHANNEL REGULATOR"/>
    <property type="match status" value="1"/>
</dbReference>
<feature type="signal peptide" evidence="2">
    <location>
        <begin position="1"/>
        <end position="28"/>
    </location>
</feature>
<dbReference type="SUPFAM" id="SSF53300">
    <property type="entry name" value="vWA-like"/>
    <property type="match status" value="1"/>
</dbReference>
<dbReference type="EMBL" id="BJOC01000012">
    <property type="protein sequence ID" value="GED21789.1"/>
    <property type="molecule type" value="Genomic_DNA"/>
</dbReference>
<dbReference type="PANTHER" id="PTHR10579:SF43">
    <property type="entry name" value="ZINC FINGER (C3HC4-TYPE RING FINGER) FAMILY PROTEIN"/>
    <property type="match status" value="1"/>
</dbReference>
<protein>
    <recommendedName>
        <fullName evidence="3">VWFA domain-containing protein</fullName>
    </recommendedName>
</protein>
<dbReference type="InterPro" id="IPR051266">
    <property type="entry name" value="CLCR"/>
</dbReference>
<keyword evidence="5" id="KW-1185">Reference proteome</keyword>
<feature type="chain" id="PRO_5021492702" description="VWFA domain-containing protein" evidence="2">
    <location>
        <begin position="29"/>
        <end position="610"/>
    </location>
</feature>
<dbReference type="SMART" id="SM00327">
    <property type="entry name" value="VWA"/>
    <property type="match status" value="1"/>
</dbReference>
<dbReference type="InterPro" id="IPR002035">
    <property type="entry name" value="VWF_A"/>
</dbReference>
<evidence type="ECO:0000256" key="2">
    <source>
        <dbReference type="SAM" id="SignalP"/>
    </source>
</evidence>
<proteinExistence type="predicted"/>
<evidence type="ECO:0000313" key="5">
    <source>
        <dbReference type="Proteomes" id="UP000319812"/>
    </source>
</evidence>